<organism evidence="4 5">
    <name type="scientific">Tessaracoccus flavescens</name>
    <dbReference type="NCBI Taxonomy" id="399497"/>
    <lineage>
        <taxon>Bacteria</taxon>
        <taxon>Bacillati</taxon>
        <taxon>Actinomycetota</taxon>
        <taxon>Actinomycetes</taxon>
        <taxon>Propionibacteriales</taxon>
        <taxon>Propionibacteriaceae</taxon>
        <taxon>Tessaracoccus</taxon>
    </lineage>
</organism>
<keyword evidence="2" id="KW-0813">Transport</keyword>
<evidence type="ECO:0000256" key="1">
    <source>
        <dbReference type="ARBA" id="ARBA00008520"/>
    </source>
</evidence>
<evidence type="ECO:0000313" key="4">
    <source>
        <dbReference type="EMBL" id="AQP52239.1"/>
    </source>
</evidence>
<keyword evidence="3" id="KW-0732">Signal</keyword>
<name>A0A1Q2D1D1_9ACTN</name>
<comment type="similarity">
    <text evidence="1">Belongs to the bacterial solute-binding protein 1 family.</text>
</comment>
<evidence type="ECO:0000313" key="5">
    <source>
        <dbReference type="Proteomes" id="UP000188235"/>
    </source>
</evidence>
<dbReference type="Gene3D" id="3.40.190.10">
    <property type="entry name" value="Periplasmic binding protein-like II"/>
    <property type="match status" value="2"/>
</dbReference>
<sequence>MARRVLKSIAVASSLSLAVLLSACADVGTGGDTASPGSTAATTGGGDQAGGTLDCEAYKKFGDLEGTTVTVYTSIIAPEDQPHIDSWVPFEECTGVDVEYEGSKEFEAQLLVRVKGGNAPDIAYVPQPGLLATLVRETGKVVEAPAETSANVDEFFDPAWKGYGSVDGKFYAAPLGANVKSYVWYSPKTFTEKGYEVPETWDDLMTLTEKIAADNPDAKPWCAGFGSGDATGWPGTDWLEDVLMRTAGPDVYDQWVAHEIPFNDAKVVEALDTAGKILKDPKYVNGGFGDVNSIATTTFQDGGQPILQGKCFMHRQASFYAANWPEGTKVAEDGDAWAFYLPAVDPEAGKPVLGGGEFVAAFADRPEVKAFQTYLSSADWANEKAKATPNGGWVSANKGLEIDNLASPIDRLSAETLQDEKAVFRFDGSDMMPSVVGAGTFWKGMTDWITGQSTQESLDFIERSWPQ</sequence>
<protein>
    <submittedName>
        <fullName evidence="4">Sugar ABC transporter substrate-binding protein</fullName>
    </submittedName>
</protein>
<evidence type="ECO:0000256" key="2">
    <source>
        <dbReference type="ARBA" id="ARBA00022448"/>
    </source>
</evidence>
<dbReference type="PROSITE" id="PS51257">
    <property type="entry name" value="PROKAR_LIPOPROTEIN"/>
    <property type="match status" value="1"/>
</dbReference>
<dbReference type="AlphaFoldDB" id="A0A1Q2D1D1"/>
<feature type="chain" id="PRO_5012614158" evidence="3">
    <location>
        <begin position="26"/>
        <end position="467"/>
    </location>
</feature>
<feature type="signal peptide" evidence="3">
    <location>
        <begin position="1"/>
        <end position="25"/>
    </location>
</feature>
<keyword evidence="5" id="KW-1185">Reference proteome</keyword>
<proteinExistence type="inferred from homology"/>
<dbReference type="STRING" id="399497.BW733_16840"/>
<reference evidence="4 5" key="1">
    <citation type="journal article" date="2008" name="Int. J. Syst. Evol. Microbiol.">
        <title>Tessaracoccus flavescens sp. nov., isolated from marine sediment.</title>
        <authorList>
            <person name="Lee D.W."/>
            <person name="Lee S.D."/>
        </authorList>
    </citation>
    <scope>NUCLEOTIDE SEQUENCE [LARGE SCALE GENOMIC DNA]</scope>
    <source>
        <strain evidence="4 5">SST-39T</strain>
    </source>
</reference>
<gene>
    <name evidence="4" type="ORF">BW733_16840</name>
</gene>
<dbReference type="RefSeq" id="WP_077352289.1">
    <property type="nucleotide sequence ID" value="NZ_CP019607.1"/>
</dbReference>
<dbReference type="Proteomes" id="UP000188235">
    <property type="component" value="Chromosome"/>
</dbReference>
<evidence type="ECO:0000256" key="3">
    <source>
        <dbReference type="SAM" id="SignalP"/>
    </source>
</evidence>
<dbReference type="KEGG" id="tfa:BW733_16840"/>
<accession>A0A1Q2D1D1</accession>
<dbReference type="OrthoDB" id="8663148at2"/>
<dbReference type="PANTHER" id="PTHR43649">
    <property type="entry name" value="ARABINOSE-BINDING PROTEIN-RELATED"/>
    <property type="match status" value="1"/>
</dbReference>
<dbReference type="SUPFAM" id="SSF53850">
    <property type="entry name" value="Periplasmic binding protein-like II"/>
    <property type="match status" value="1"/>
</dbReference>
<dbReference type="EMBL" id="CP019607">
    <property type="protein sequence ID" value="AQP52239.1"/>
    <property type="molecule type" value="Genomic_DNA"/>
</dbReference>
<dbReference type="InterPro" id="IPR050490">
    <property type="entry name" value="Bact_solute-bd_prot1"/>
</dbReference>
<dbReference type="PANTHER" id="PTHR43649:SF29">
    <property type="entry name" value="OSMOPROTECTIVE COMPOUNDS-BINDING PROTEIN GGTB"/>
    <property type="match status" value="1"/>
</dbReference>